<feature type="domain" description="Glycosyl transferase family 1" evidence="1">
    <location>
        <begin position="211"/>
        <end position="369"/>
    </location>
</feature>
<dbReference type="Proteomes" id="UP000230214">
    <property type="component" value="Unassembled WGS sequence"/>
</dbReference>
<evidence type="ECO:0000313" key="4">
    <source>
        <dbReference type="Proteomes" id="UP000230214"/>
    </source>
</evidence>
<dbReference type="InterPro" id="IPR028098">
    <property type="entry name" value="Glyco_trans_4-like_N"/>
</dbReference>
<name>A0A2H0RAR0_UNCKA</name>
<dbReference type="GO" id="GO:0016757">
    <property type="term" value="F:glycosyltransferase activity"/>
    <property type="evidence" value="ECO:0007669"/>
    <property type="project" value="InterPro"/>
</dbReference>
<dbReference type="CDD" id="cd03801">
    <property type="entry name" value="GT4_PimA-like"/>
    <property type="match status" value="1"/>
</dbReference>
<organism evidence="3 4">
    <name type="scientific">candidate division WWE3 bacterium CG10_big_fil_rev_8_21_14_0_10_32_10</name>
    <dbReference type="NCBI Taxonomy" id="1975090"/>
    <lineage>
        <taxon>Bacteria</taxon>
        <taxon>Katanobacteria</taxon>
    </lineage>
</organism>
<dbReference type="PANTHER" id="PTHR45947:SF3">
    <property type="entry name" value="SULFOQUINOVOSYL TRANSFERASE SQD2"/>
    <property type="match status" value="1"/>
</dbReference>
<accession>A0A2H0RAR0</accession>
<dbReference type="AlphaFoldDB" id="A0A2H0RAR0"/>
<gene>
    <name evidence="3" type="ORF">COV24_01960</name>
</gene>
<sequence>MKILIYSSKYPPQIGGVENVVYNLSKEFVKSKNTVCVIAPFLLQNESKKMPLRFLTKGFRLSNRMKKFEQVYVKEIFMSLPRSFLGFLSFPYRFLFSIIKTRYFIKKFNPDVINFHFPDDSLYYFYFSTIFLKYPIYINIHGNELHLFSKNKIYRLFLNKLLSKCSGIVVNSIFMEKELGKIYFGFKDKINIIRNGIDLDKFSVKTKVFKNSMSYFLFIGRFDYKKGLDILIKAYNSISARVVHSLVIVGGPSGETKHGSRDIDYYKKLAKSKKIEFTGRVEPGKVIEYYKNAYFSVFPSRYEPFGIVALESLACKTPFIASSGGFIEISRRTEGGLVFKTSSVKSLSKLLLRVDKEPQLRKKLVERAGKNLGDYEWKKISREYLNIFKPRF</sequence>
<dbReference type="SUPFAM" id="SSF53756">
    <property type="entry name" value="UDP-Glycosyltransferase/glycogen phosphorylase"/>
    <property type="match status" value="1"/>
</dbReference>
<protein>
    <recommendedName>
        <fullName evidence="5">Glycosyltransferase family 4 protein</fullName>
    </recommendedName>
</protein>
<dbReference type="PANTHER" id="PTHR45947">
    <property type="entry name" value="SULFOQUINOVOSYL TRANSFERASE SQD2"/>
    <property type="match status" value="1"/>
</dbReference>
<dbReference type="Gene3D" id="3.40.50.2000">
    <property type="entry name" value="Glycogen Phosphorylase B"/>
    <property type="match status" value="2"/>
</dbReference>
<feature type="domain" description="Glycosyltransferase subfamily 4-like N-terminal" evidence="2">
    <location>
        <begin position="14"/>
        <end position="201"/>
    </location>
</feature>
<dbReference type="EMBL" id="PCXU01000018">
    <property type="protein sequence ID" value="PIR43567.1"/>
    <property type="molecule type" value="Genomic_DNA"/>
</dbReference>
<dbReference type="Pfam" id="PF00534">
    <property type="entry name" value="Glycos_transf_1"/>
    <property type="match status" value="1"/>
</dbReference>
<dbReference type="InterPro" id="IPR001296">
    <property type="entry name" value="Glyco_trans_1"/>
</dbReference>
<evidence type="ECO:0000259" key="2">
    <source>
        <dbReference type="Pfam" id="PF13439"/>
    </source>
</evidence>
<evidence type="ECO:0000259" key="1">
    <source>
        <dbReference type="Pfam" id="PF00534"/>
    </source>
</evidence>
<evidence type="ECO:0008006" key="5">
    <source>
        <dbReference type="Google" id="ProtNLM"/>
    </source>
</evidence>
<proteinExistence type="predicted"/>
<dbReference type="Pfam" id="PF13439">
    <property type="entry name" value="Glyco_transf_4"/>
    <property type="match status" value="1"/>
</dbReference>
<dbReference type="InterPro" id="IPR050194">
    <property type="entry name" value="Glycosyltransferase_grp1"/>
</dbReference>
<comment type="caution">
    <text evidence="3">The sequence shown here is derived from an EMBL/GenBank/DDBJ whole genome shotgun (WGS) entry which is preliminary data.</text>
</comment>
<evidence type="ECO:0000313" key="3">
    <source>
        <dbReference type="EMBL" id="PIR43567.1"/>
    </source>
</evidence>
<reference evidence="3 4" key="1">
    <citation type="submission" date="2017-09" db="EMBL/GenBank/DDBJ databases">
        <title>Depth-based differentiation of microbial function through sediment-hosted aquifers and enrichment of novel symbionts in the deep terrestrial subsurface.</title>
        <authorList>
            <person name="Probst A.J."/>
            <person name="Ladd B."/>
            <person name="Jarett J.K."/>
            <person name="Geller-Mcgrath D.E."/>
            <person name="Sieber C.M."/>
            <person name="Emerson J.B."/>
            <person name="Anantharaman K."/>
            <person name="Thomas B.C."/>
            <person name="Malmstrom R."/>
            <person name="Stieglmeier M."/>
            <person name="Klingl A."/>
            <person name="Woyke T."/>
            <person name="Ryan C.M."/>
            <person name="Banfield J.F."/>
        </authorList>
    </citation>
    <scope>NUCLEOTIDE SEQUENCE [LARGE SCALE GENOMIC DNA]</scope>
    <source>
        <strain evidence="3">CG10_big_fil_rev_8_21_14_0_10_32_10</strain>
    </source>
</reference>